<organism evidence="4 5">
    <name type="scientific">Magnaporthiopsis poae (strain ATCC 64411 / 73-15)</name>
    <name type="common">Kentucky bluegrass fungus</name>
    <name type="synonym">Magnaporthe poae</name>
    <dbReference type="NCBI Taxonomy" id="644358"/>
    <lineage>
        <taxon>Eukaryota</taxon>
        <taxon>Fungi</taxon>
        <taxon>Dikarya</taxon>
        <taxon>Ascomycota</taxon>
        <taxon>Pezizomycotina</taxon>
        <taxon>Sordariomycetes</taxon>
        <taxon>Sordariomycetidae</taxon>
        <taxon>Magnaporthales</taxon>
        <taxon>Magnaporthaceae</taxon>
        <taxon>Magnaporthiopsis</taxon>
    </lineage>
</organism>
<reference evidence="4" key="5">
    <citation type="submission" date="2015-06" db="UniProtKB">
        <authorList>
            <consortium name="EnsemblFungi"/>
        </authorList>
    </citation>
    <scope>IDENTIFICATION</scope>
    <source>
        <strain evidence="4">ATCC 64411</strain>
    </source>
</reference>
<sequence>MRLCEICKSIPLGNLPPFPKTATLVSTPEAPQHHYHFAINEDNENDEPSSPGFHYHQDRGGLWQSAAGGCGLCRLVENQARLVAASIRDAAANAVPNFDLWVTARRGAGDGFWVLSGCGDDDDRPDKTFVLVAAVGFCVEKDDPLATVFRGRPVEEVPGETAFGLVRDWLAENADIRQQPGQQSATLPPLLIDVGDGSTVTIVKPEPDGDTRYIALSYPRHDDDGSSSPTHQAAQSTNTPEIAAGSVLETNSLPQTFRDAVSLTRRLGFRHLWVDALCAPGITAAAAVYENAHLTQQHRHLYLHLHLHLRRPARF</sequence>
<evidence type="ECO:0000259" key="2">
    <source>
        <dbReference type="Pfam" id="PF06985"/>
    </source>
</evidence>
<reference evidence="3" key="2">
    <citation type="submission" date="2010-05" db="EMBL/GenBank/DDBJ databases">
        <title>The Genome Sequence of Magnaporthe poae strain ATCC 64411.</title>
        <authorList>
            <consortium name="The Broad Institute Genome Sequencing Platform"/>
            <consortium name="Broad Institute Genome Sequencing Center for Infectious Disease"/>
            <person name="Ma L.-J."/>
            <person name="Dead R."/>
            <person name="Young S."/>
            <person name="Zeng Q."/>
            <person name="Koehrsen M."/>
            <person name="Alvarado L."/>
            <person name="Berlin A."/>
            <person name="Chapman S.B."/>
            <person name="Chen Z."/>
            <person name="Freedman E."/>
            <person name="Gellesch M."/>
            <person name="Goldberg J."/>
            <person name="Griggs A."/>
            <person name="Gujja S."/>
            <person name="Heilman E.R."/>
            <person name="Heiman D."/>
            <person name="Hepburn T."/>
            <person name="Howarth C."/>
            <person name="Jen D."/>
            <person name="Larson L."/>
            <person name="Mehta T."/>
            <person name="Neiman D."/>
            <person name="Pearson M."/>
            <person name="Roberts A."/>
            <person name="Saif S."/>
            <person name="Shea T."/>
            <person name="Shenoy N."/>
            <person name="Sisk P."/>
            <person name="Stolte C."/>
            <person name="Sykes S."/>
            <person name="Walk T."/>
            <person name="White J."/>
            <person name="Yandava C."/>
            <person name="Haas B."/>
            <person name="Nusbaum C."/>
            <person name="Birren B."/>
        </authorList>
    </citation>
    <scope>NUCLEOTIDE SEQUENCE</scope>
    <source>
        <strain evidence="3">ATCC 64411</strain>
    </source>
</reference>
<dbReference type="InterPro" id="IPR010730">
    <property type="entry name" value="HET"/>
</dbReference>
<evidence type="ECO:0000256" key="1">
    <source>
        <dbReference type="SAM" id="MobiDB-lite"/>
    </source>
</evidence>
<feature type="region of interest" description="Disordered" evidence="1">
    <location>
        <begin position="217"/>
        <end position="241"/>
    </location>
</feature>
<dbReference type="PANTHER" id="PTHR33112:SF16">
    <property type="entry name" value="HETEROKARYON INCOMPATIBILITY DOMAIN-CONTAINING PROTEIN"/>
    <property type="match status" value="1"/>
</dbReference>
<reference evidence="5" key="1">
    <citation type="submission" date="2010-05" db="EMBL/GenBank/DDBJ databases">
        <title>The genome sequence of Magnaporthe poae strain ATCC 64411.</title>
        <authorList>
            <person name="Ma L.-J."/>
            <person name="Dead R."/>
            <person name="Young S."/>
            <person name="Zeng Q."/>
            <person name="Koehrsen M."/>
            <person name="Alvarado L."/>
            <person name="Berlin A."/>
            <person name="Chapman S.B."/>
            <person name="Chen Z."/>
            <person name="Freedman E."/>
            <person name="Gellesch M."/>
            <person name="Goldberg J."/>
            <person name="Griggs A."/>
            <person name="Gujja S."/>
            <person name="Heilman E.R."/>
            <person name="Heiman D."/>
            <person name="Hepburn T."/>
            <person name="Howarth C."/>
            <person name="Jen D."/>
            <person name="Larson L."/>
            <person name="Mehta T."/>
            <person name="Neiman D."/>
            <person name="Pearson M."/>
            <person name="Roberts A."/>
            <person name="Saif S."/>
            <person name="Shea T."/>
            <person name="Shenoy N."/>
            <person name="Sisk P."/>
            <person name="Stolte C."/>
            <person name="Sykes S."/>
            <person name="Walk T."/>
            <person name="White J."/>
            <person name="Yandava C."/>
            <person name="Haas B."/>
            <person name="Nusbaum C."/>
            <person name="Birren B."/>
        </authorList>
    </citation>
    <scope>NUCLEOTIDE SEQUENCE [LARGE SCALE GENOMIC DNA]</scope>
    <source>
        <strain evidence="5">ATCC 64411 / 73-15</strain>
    </source>
</reference>
<keyword evidence="5" id="KW-1185">Reference proteome</keyword>
<feature type="domain" description="Heterokaryon incompatibility" evidence="2">
    <location>
        <begin position="213"/>
        <end position="278"/>
    </location>
</feature>
<dbReference type="STRING" id="644358.A0A0C4DUX3"/>
<dbReference type="eggNOG" id="ENOG502SICY">
    <property type="taxonomic scope" value="Eukaryota"/>
</dbReference>
<dbReference type="VEuPathDB" id="FungiDB:MAPG_03770"/>
<reference evidence="4" key="4">
    <citation type="journal article" date="2015" name="G3 (Bethesda)">
        <title>Genome sequences of three phytopathogenic species of the Magnaporthaceae family of fungi.</title>
        <authorList>
            <person name="Okagaki L.H."/>
            <person name="Nunes C.C."/>
            <person name="Sailsbery J."/>
            <person name="Clay B."/>
            <person name="Brown D."/>
            <person name="John T."/>
            <person name="Oh Y."/>
            <person name="Young N."/>
            <person name="Fitzgerald M."/>
            <person name="Haas B.J."/>
            <person name="Zeng Q."/>
            <person name="Young S."/>
            <person name="Adiconis X."/>
            <person name="Fan L."/>
            <person name="Levin J.Z."/>
            <person name="Mitchell T.K."/>
            <person name="Okubara P.A."/>
            <person name="Farman M.L."/>
            <person name="Kohn L.M."/>
            <person name="Birren B."/>
            <person name="Ma L.-J."/>
            <person name="Dean R.A."/>
        </authorList>
    </citation>
    <scope>NUCLEOTIDE SEQUENCE</scope>
    <source>
        <strain evidence="4">ATCC 64411 / 73-15</strain>
    </source>
</reference>
<feature type="compositionally biased region" description="Polar residues" evidence="1">
    <location>
        <begin position="226"/>
        <end position="240"/>
    </location>
</feature>
<reference evidence="3" key="3">
    <citation type="submission" date="2011-03" db="EMBL/GenBank/DDBJ databases">
        <title>Annotation of Magnaporthe poae ATCC 64411.</title>
        <authorList>
            <person name="Ma L.-J."/>
            <person name="Dead R."/>
            <person name="Young S.K."/>
            <person name="Zeng Q."/>
            <person name="Gargeya S."/>
            <person name="Fitzgerald M."/>
            <person name="Haas B."/>
            <person name="Abouelleil A."/>
            <person name="Alvarado L."/>
            <person name="Arachchi H.M."/>
            <person name="Berlin A."/>
            <person name="Brown A."/>
            <person name="Chapman S.B."/>
            <person name="Chen Z."/>
            <person name="Dunbar C."/>
            <person name="Freedman E."/>
            <person name="Gearin G."/>
            <person name="Gellesch M."/>
            <person name="Goldberg J."/>
            <person name="Griggs A."/>
            <person name="Gujja S."/>
            <person name="Heiman D."/>
            <person name="Howarth C."/>
            <person name="Larson L."/>
            <person name="Lui A."/>
            <person name="MacDonald P.J.P."/>
            <person name="Mehta T."/>
            <person name="Montmayeur A."/>
            <person name="Murphy C."/>
            <person name="Neiman D."/>
            <person name="Pearson M."/>
            <person name="Priest M."/>
            <person name="Roberts A."/>
            <person name="Saif S."/>
            <person name="Shea T."/>
            <person name="Shenoy N."/>
            <person name="Sisk P."/>
            <person name="Stolte C."/>
            <person name="Sykes S."/>
            <person name="Yandava C."/>
            <person name="Wortman J."/>
            <person name="Nusbaum C."/>
            <person name="Birren B."/>
        </authorList>
    </citation>
    <scope>NUCLEOTIDE SEQUENCE</scope>
    <source>
        <strain evidence="3">ATCC 64411</strain>
    </source>
</reference>
<dbReference type="EMBL" id="GL876968">
    <property type="protein sequence ID" value="KLU84731.1"/>
    <property type="molecule type" value="Genomic_DNA"/>
</dbReference>
<accession>A0A0C4DUX3</accession>
<evidence type="ECO:0000313" key="3">
    <source>
        <dbReference type="EMBL" id="KLU84731.1"/>
    </source>
</evidence>
<protein>
    <recommendedName>
        <fullName evidence="2">Heterokaryon incompatibility domain-containing protein</fullName>
    </recommendedName>
</protein>
<dbReference type="EMBL" id="ADBL01000894">
    <property type="status" value="NOT_ANNOTATED_CDS"/>
    <property type="molecule type" value="Genomic_DNA"/>
</dbReference>
<name>A0A0C4DUX3_MAGP6</name>
<dbReference type="EnsemblFungi" id="MAPG_03770T0">
    <property type="protein sequence ID" value="MAPG_03770T0"/>
    <property type="gene ID" value="MAPG_03770"/>
</dbReference>
<evidence type="ECO:0000313" key="4">
    <source>
        <dbReference type="EnsemblFungi" id="MAPG_03770T0"/>
    </source>
</evidence>
<proteinExistence type="predicted"/>
<dbReference type="Pfam" id="PF06985">
    <property type="entry name" value="HET"/>
    <property type="match status" value="1"/>
</dbReference>
<dbReference type="OrthoDB" id="5362512at2759"/>
<dbReference type="Proteomes" id="UP000011715">
    <property type="component" value="Unassembled WGS sequence"/>
</dbReference>
<dbReference type="AlphaFoldDB" id="A0A0C4DUX3"/>
<gene>
    <name evidence="3" type="ORF">MAPG_03770</name>
</gene>
<evidence type="ECO:0000313" key="5">
    <source>
        <dbReference type="Proteomes" id="UP000011715"/>
    </source>
</evidence>
<dbReference type="PANTHER" id="PTHR33112">
    <property type="entry name" value="DOMAIN PROTEIN, PUTATIVE-RELATED"/>
    <property type="match status" value="1"/>
</dbReference>